<dbReference type="STRING" id="100884.GCA_000269565_00552"/>
<dbReference type="Pfam" id="PF05598">
    <property type="entry name" value="DUF772"/>
    <property type="match status" value="1"/>
</dbReference>
<evidence type="ECO:0000259" key="1">
    <source>
        <dbReference type="Pfam" id="PF05598"/>
    </source>
</evidence>
<dbReference type="eggNOG" id="COG3039">
    <property type="taxonomic scope" value="Bacteria"/>
</dbReference>
<name>E7G815_9FIRM</name>
<feature type="domain" description="Transposase DDE" evidence="2">
    <location>
        <begin position="339"/>
        <end position="457"/>
    </location>
</feature>
<dbReference type="PANTHER" id="PTHR33408">
    <property type="entry name" value="TRANSPOSASE"/>
    <property type="match status" value="1"/>
</dbReference>
<dbReference type="EMBL" id="ADKX01000012">
    <property type="protein sequence ID" value="EFW05936.1"/>
    <property type="molecule type" value="Genomic_DNA"/>
</dbReference>
<dbReference type="HOGENOM" id="CLU_021293_2_3_9"/>
<feature type="domain" description="Transposase InsH N-terminal" evidence="1">
    <location>
        <begin position="20"/>
        <end position="116"/>
    </location>
</feature>
<dbReference type="Pfam" id="PF13751">
    <property type="entry name" value="DDE_Tnp_1_6"/>
    <property type="match status" value="1"/>
</dbReference>
<evidence type="ECO:0000313" key="4">
    <source>
        <dbReference type="Proteomes" id="UP000003157"/>
    </source>
</evidence>
<dbReference type="NCBIfam" id="NF033551">
    <property type="entry name" value="transpos_IS1182"/>
    <property type="match status" value="1"/>
</dbReference>
<dbReference type="InterPro" id="IPR047629">
    <property type="entry name" value="IS1182_transpos"/>
</dbReference>
<sequence length="467" mass="54955">MKMAMTNRANTKFDCIIMSTLDDLVPQNHLVRTLEDTIDWKFIYPLVKSLYSDVGRRSIDPVVLFKMIFINYTFGINSMRKTCEEIKVNMAYRWFLGIDIYEEVPNYSTWSKNYERRYKDSQVFDQIFNHIIRHGIDNGFIDATTVFGDGTHRKASANSRKATDKEVEIVAKTYEKELLDEINEDRIENGKKPFESLTKKEYINDEETGETVELKKTKHIKESTTDPECGLFHKGEKQKCFAYTHMTMCDKYGYVLFNKVAPGNMHDSAIFSEIYEELIHKYVNIKNVCLDAGFNTSPVCHQILSSGRTPFLPYKRPMTKKEFFKKYEYVYDENLDIYICPNEKDLHYVTTNREGYRVYKSSSKDCEGCPYLSKCTKSKKHEKVITRHVWEADKEESNHIRHTDEWKTIYPQRKQTIERVFADAKENHGMRFTRLRGLQKNQHESLIIFSCHNLKKLGLSKQRIGLI</sequence>
<dbReference type="AlphaFoldDB" id="E7G815"/>
<reference evidence="3 4" key="1">
    <citation type="submission" date="2010-12" db="EMBL/GenBank/DDBJ databases">
        <title>The Genome Sequence of Coprobacillus sp. strain 29_1.</title>
        <authorList>
            <consortium name="The Broad Institute Genome Sequencing Platform"/>
            <person name="Earl A."/>
            <person name="Ward D."/>
            <person name="Feldgarden M."/>
            <person name="Gevers D."/>
            <person name="Daigneault M."/>
            <person name="Sibley C.D."/>
            <person name="White A."/>
            <person name="Strauss J."/>
            <person name="Allen-Vercoe E."/>
            <person name="Young S.K."/>
            <person name="Zeng Q."/>
            <person name="Gargeya S."/>
            <person name="Fitzgerald M."/>
            <person name="Haas B."/>
            <person name="Abouelleil A."/>
            <person name="Alvarado L."/>
            <person name="Arachchi H.M."/>
            <person name="Berlin A."/>
            <person name="Brown A."/>
            <person name="Chapman S.B."/>
            <person name="Chen Z."/>
            <person name="Dunbar C."/>
            <person name="Freedman E."/>
            <person name="Gearin G."/>
            <person name="Gellesch M."/>
            <person name="Goldberg J."/>
            <person name="Griggs A."/>
            <person name="Gujja S."/>
            <person name="Heilman E."/>
            <person name="Heiman D."/>
            <person name="Howarth C."/>
            <person name="Larson L."/>
            <person name="Lui A."/>
            <person name="MacDonald P.J.P."/>
            <person name="Mehta T."/>
            <person name="Montmayeur A."/>
            <person name="Murphy C."/>
            <person name="Neiman D."/>
            <person name="Pearson M."/>
            <person name="Priest M."/>
            <person name="Roberts A."/>
            <person name="Saif S."/>
            <person name="Shea T."/>
            <person name="Shenoy N."/>
            <person name="Sisk P."/>
            <person name="Stolte C."/>
            <person name="Sykes S."/>
            <person name="White J."/>
            <person name="Yandava C."/>
            <person name="Nusbaum C."/>
            <person name="Birren B."/>
        </authorList>
    </citation>
    <scope>NUCLEOTIDE SEQUENCE [LARGE SCALE GENOMIC DNA]</scope>
    <source>
        <strain evidence="3 4">29_1</strain>
    </source>
</reference>
<dbReference type="InterPro" id="IPR025668">
    <property type="entry name" value="Tnp_DDE_dom"/>
</dbReference>
<dbReference type="PANTHER" id="PTHR33408:SF2">
    <property type="entry name" value="TRANSPOSASE DDE DOMAIN-CONTAINING PROTEIN"/>
    <property type="match status" value="1"/>
</dbReference>
<organism evidence="3 4">
    <name type="scientific">Coprobacillus cateniformis</name>
    <dbReference type="NCBI Taxonomy" id="100884"/>
    <lineage>
        <taxon>Bacteria</taxon>
        <taxon>Bacillati</taxon>
        <taxon>Bacillota</taxon>
        <taxon>Erysipelotrichia</taxon>
        <taxon>Erysipelotrichales</taxon>
        <taxon>Coprobacillaceae</taxon>
        <taxon>Coprobacillus</taxon>
    </lineage>
</organism>
<proteinExistence type="predicted"/>
<dbReference type="Proteomes" id="UP000003157">
    <property type="component" value="Unassembled WGS sequence"/>
</dbReference>
<dbReference type="InterPro" id="IPR008490">
    <property type="entry name" value="Transposase_InsH_N"/>
</dbReference>
<keyword evidence="4" id="KW-1185">Reference proteome</keyword>
<protein>
    <submittedName>
        <fullName evidence="3">Transposase</fullName>
    </submittedName>
</protein>
<evidence type="ECO:0000259" key="2">
    <source>
        <dbReference type="Pfam" id="PF13751"/>
    </source>
</evidence>
<gene>
    <name evidence="3" type="ORF">HMPREF9488_00903</name>
</gene>
<comment type="caution">
    <text evidence="3">The sequence shown here is derived from an EMBL/GenBank/DDBJ whole genome shotgun (WGS) entry which is preliminary data.</text>
</comment>
<accession>E7G815</accession>
<evidence type="ECO:0000313" key="3">
    <source>
        <dbReference type="EMBL" id="EFW05936.1"/>
    </source>
</evidence>